<proteinExistence type="predicted"/>
<accession>A0ABW3BES7</accession>
<name>A0ABW3BES7_9ACTN</name>
<dbReference type="EMBL" id="JBHTHR010000302">
    <property type="protein sequence ID" value="MFD0801813.1"/>
    <property type="molecule type" value="Genomic_DNA"/>
</dbReference>
<organism evidence="2 3">
    <name type="scientific">Streptomonospora algeriensis</name>
    <dbReference type="NCBI Taxonomy" id="995084"/>
    <lineage>
        <taxon>Bacteria</taxon>
        <taxon>Bacillati</taxon>
        <taxon>Actinomycetota</taxon>
        <taxon>Actinomycetes</taxon>
        <taxon>Streptosporangiales</taxon>
        <taxon>Nocardiopsidaceae</taxon>
        <taxon>Streptomonospora</taxon>
    </lineage>
</organism>
<dbReference type="InterPro" id="IPR002575">
    <property type="entry name" value="Aminoglycoside_PTrfase"/>
</dbReference>
<dbReference type="Proteomes" id="UP001596956">
    <property type="component" value="Unassembled WGS sequence"/>
</dbReference>
<dbReference type="SUPFAM" id="SSF56112">
    <property type="entry name" value="Protein kinase-like (PK-like)"/>
    <property type="match status" value="1"/>
</dbReference>
<dbReference type="Pfam" id="PF01636">
    <property type="entry name" value="APH"/>
    <property type="match status" value="1"/>
</dbReference>
<comment type="caution">
    <text evidence="2">The sequence shown here is derived from an EMBL/GenBank/DDBJ whole genome shotgun (WGS) entry which is preliminary data.</text>
</comment>
<evidence type="ECO:0000313" key="3">
    <source>
        <dbReference type="Proteomes" id="UP001596956"/>
    </source>
</evidence>
<feature type="domain" description="Aminoglycoside phosphotransferase" evidence="1">
    <location>
        <begin position="1"/>
        <end position="74"/>
    </location>
</feature>
<dbReference type="Gene3D" id="1.10.510.10">
    <property type="entry name" value="Transferase(Phosphotransferase) domain 1"/>
    <property type="match status" value="1"/>
</dbReference>
<reference evidence="3" key="1">
    <citation type="journal article" date="2019" name="Int. J. Syst. Evol. Microbiol.">
        <title>The Global Catalogue of Microorganisms (GCM) 10K type strain sequencing project: providing services to taxonomists for standard genome sequencing and annotation.</title>
        <authorList>
            <consortium name="The Broad Institute Genomics Platform"/>
            <consortium name="The Broad Institute Genome Sequencing Center for Infectious Disease"/>
            <person name="Wu L."/>
            <person name="Ma J."/>
        </authorList>
    </citation>
    <scope>NUCLEOTIDE SEQUENCE [LARGE SCALE GENOMIC DNA]</scope>
    <source>
        <strain evidence="3">CCUG 63369</strain>
    </source>
</reference>
<protein>
    <submittedName>
        <fullName evidence="2">Phosphotransferase family protein</fullName>
    </submittedName>
</protein>
<keyword evidence="3" id="KW-1185">Reference proteome</keyword>
<dbReference type="InterPro" id="IPR011009">
    <property type="entry name" value="Kinase-like_dom_sf"/>
</dbReference>
<gene>
    <name evidence="2" type="ORF">ACFQZU_10855</name>
</gene>
<sequence>MHGDANIGNVILDRGGAPVVIDLAGFCAGPREWDLVQTALFYERFGWHTEDEYRQFVDAYGFDVMYWPGYPVLADYRELVMTLRLCGKAQWDQEAADEVSRRVASMRAGGNRGSWTPF</sequence>
<evidence type="ECO:0000313" key="2">
    <source>
        <dbReference type="EMBL" id="MFD0801813.1"/>
    </source>
</evidence>
<evidence type="ECO:0000259" key="1">
    <source>
        <dbReference type="Pfam" id="PF01636"/>
    </source>
</evidence>